<keyword evidence="5" id="KW-0812">Transmembrane</keyword>
<dbReference type="SMART" id="SM00608">
    <property type="entry name" value="ACR"/>
    <property type="match status" value="1"/>
</dbReference>
<dbReference type="Proteomes" id="UP001346869">
    <property type="component" value="Unassembled WGS sequence"/>
</dbReference>
<dbReference type="PROSITE" id="PS00427">
    <property type="entry name" value="DISINTEGRIN_1"/>
    <property type="match status" value="1"/>
</dbReference>
<feature type="disulfide bond" evidence="3">
    <location>
        <begin position="246"/>
        <end position="255"/>
    </location>
</feature>
<reference evidence="8 9" key="2">
    <citation type="journal article" date="2023" name="Mol. Biol. Evol.">
        <title>Genomics of Secondarily Temperate Adaptation in the Only Non-Antarctic Icefish.</title>
        <authorList>
            <person name="Rivera-Colon A.G."/>
            <person name="Rayamajhi N."/>
            <person name="Minhas B.F."/>
            <person name="Madrigal G."/>
            <person name="Bilyk K.T."/>
            <person name="Yoon V."/>
            <person name="Hune M."/>
            <person name="Gregory S."/>
            <person name="Cheng C.H.C."/>
            <person name="Catchen J.M."/>
        </authorList>
    </citation>
    <scope>NUCLEOTIDE SEQUENCE [LARGE SCALE GENOMIC DNA]</scope>
    <source>
        <strain evidence="8">JMC-PN-2008</strain>
    </source>
</reference>
<evidence type="ECO:0000256" key="3">
    <source>
        <dbReference type="PROSITE-ProRule" id="PRU00076"/>
    </source>
</evidence>
<proteinExistence type="predicted"/>
<gene>
    <name evidence="8" type="ORF">PBY51_004595</name>
</gene>
<dbReference type="Gene3D" id="4.10.70.10">
    <property type="entry name" value="Disintegrin domain"/>
    <property type="match status" value="1"/>
</dbReference>
<evidence type="ECO:0000256" key="1">
    <source>
        <dbReference type="ARBA" id="ARBA00023157"/>
    </source>
</evidence>
<dbReference type="PRINTS" id="PR00289">
    <property type="entry name" value="DISINTEGRIN"/>
</dbReference>
<keyword evidence="3" id="KW-0245">EGF-like domain</keyword>
<evidence type="ECO:0000256" key="4">
    <source>
        <dbReference type="SAM" id="MobiDB-lite"/>
    </source>
</evidence>
<evidence type="ECO:0000256" key="2">
    <source>
        <dbReference type="PROSITE-ProRule" id="PRU00068"/>
    </source>
</evidence>
<dbReference type="GO" id="GO:0005886">
    <property type="term" value="C:plasma membrane"/>
    <property type="evidence" value="ECO:0007669"/>
    <property type="project" value="TreeGrafter"/>
</dbReference>
<dbReference type="PROSITE" id="PS01186">
    <property type="entry name" value="EGF_2"/>
    <property type="match status" value="1"/>
</dbReference>
<feature type="disulfide bond" evidence="3">
    <location>
        <begin position="228"/>
        <end position="238"/>
    </location>
</feature>
<name>A0AAN8AX94_ELEMC</name>
<evidence type="ECO:0000313" key="9">
    <source>
        <dbReference type="Proteomes" id="UP001346869"/>
    </source>
</evidence>
<dbReference type="SMART" id="SM00050">
    <property type="entry name" value="DISIN"/>
    <property type="match status" value="1"/>
</dbReference>
<feature type="region of interest" description="Disordered" evidence="4">
    <location>
        <begin position="301"/>
        <end position="361"/>
    </location>
</feature>
<evidence type="ECO:0000313" key="8">
    <source>
        <dbReference type="EMBL" id="KAK5871733.1"/>
    </source>
</evidence>
<feature type="domain" description="Disintegrin" evidence="7">
    <location>
        <begin position="6"/>
        <end position="92"/>
    </location>
</feature>
<comment type="caution">
    <text evidence="3">Lacks conserved residue(s) required for the propagation of feature annotation.</text>
</comment>
<dbReference type="InterPro" id="IPR006586">
    <property type="entry name" value="ADAM_Cys-rich"/>
</dbReference>
<dbReference type="PANTHER" id="PTHR11905:SF32">
    <property type="entry name" value="DISINTEGRIN AND METALLOPROTEINASE DOMAIN-CONTAINING PROTEIN 28"/>
    <property type="match status" value="1"/>
</dbReference>
<feature type="transmembrane region" description="Helical" evidence="5">
    <location>
        <begin position="270"/>
        <end position="292"/>
    </location>
</feature>
<evidence type="ECO:0000259" key="6">
    <source>
        <dbReference type="PROSITE" id="PS50026"/>
    </source>
</evidence>
<dbReference type="FunFam" id="4.10.70.10:FF:000001">
    <property type="entry name" value="Disintegrin and metalloproteinase domain-containing protein 22"/>
    <property type="match status" value="1"/>
</dbReference>
<accession>A0AAN8AX94</accession>
<dbReference type="PANTHER" id="PTHR11905">
    <property type="entry name" value="ADAM A DISINTEGRIN AND METALLOPROTEASE DOMAIN"/>
    <property type="match status" value="1"/>
</dbReference>
<dbReference type="PROSITE" id="PS50214">
    <property type="entry name" value="DISINTEGRIN_2"/>
    <property type="match status" value="1"/>
</dbReference>
<dbReference type="EMBL" id="JAUZQC010000005">
    <property type="protein sequence ID" value="KAK5871733.1"/>
    <property type="molecule type" value="Genomic_DNA"/>
</dbReference>
<keyword evidence="9" id="KW-1185">Reference proteome</keyword>
<evidence type="ECO:0000256" key="5">
    <source>
        <dbReference type="SAM" id="Phobius"/>
    </source>
</evidence>
<keyword evidence="1 3" id="KW-1015">Disulfide bond</keyword>
<comment type="caution">
    <text evidence="8">The sequence shown here is derived from an EMBL/GenBank/DDBJ whole genome shotgun (WGS) entry which is preliminary data.</text>
</comment>
<dbReference type="PROSITE" id="PS50026">
    <property type="entry name" value="EGF_3"/>
    <property type="match status" value="1"/>
</dbReference>
<dbReference type="InterPro" id="IPR018358">
    <property type="entry name" value="Disintegrin_CS"/>
</dbReference>
<keyword evidence="5" id="KW-0472">Membrane</keyword>
<organism evidence="8 9">
    <name type="scientific">Eleginops maclovinus</name>
    <name type="common">Patagonian blennie</name>
    <name type="synonym">Eleginus maclovinus</name>
    <dbReference type="NCBI Taxonomy" id="56733"/>
    <lineage>
        <taxon>Eukaryota</taxon>
        <taxon>Metazoa</taxon>
        <taxon>Chordata</taxon>
        <taxon>Craniata</taxon>
        <taxon>Vertebrata</taxon>
        <taxon>Euteleostomi</taxon>
        <taxon>Actinopterygii</taxon>
        <taxon>Neopterygii</taxon>
        <taxon>Teleostei</taxon>
        <taxon>Neoteleostei</taxon>
        <taxon>Acanthomorphata</taxon>
        <taxon>Eupercaria</taxon>
        <taxon>Perciformes</taxon>
        <taxon>Notothenioidei</taxon>
        <taxon>Eleginopidae</taxon>
        <taxon>Eleginops</taxon>
    </lineage>
</organism>
<dbReference type="Pfam" id="PF00200">
    <property type="entry name" value="Disintegrin"/>
    <property type="match status" value="1"/>
</dbReference>
<dbReference type="InterPro" id="IPR036436">
    <property type="entry name" value="Disintegrin_dom_sf"/>
</dbReference>
<reference evidence="8 9" key="1">
    <citation type="journal article" date="2023" name="Genes (Basel)">
        <title>Chromosome-Level Genome Assembly and Circadian Gene Repertoire of the Patagonia Blennie Eleginops maclovinus-The Closest Ancestral Proxy of Antarctic Cryonotothenioids.</title>
        <authorList>
            <person name="Cheng C.C."/>
            <person name="Rivera-Colon A.G."/>
            <person name="Minhas B.F."/>
            <person name="Wilson L."/>
            <person name="Rayamajhi N."/>
            <person name="Vargas-Chacoff L."/>
            <person name="Catchen J.M."/>
        </authorList>
    </citation>
    <scope>NUCLEOTIDE SEQUENCE [LARGE SCALE GENOMIC DNA]</scope>
    <source>
        <strain evidence="8">JMC-PN-2008</strain>
    </source>
</reference>
<evidence type="ECO:0000259" key="7">
    <source>
        <dbReference type="PROSITE" id="PS50214"/>
    </source>
</evidence>
<dbReference type="InterPro" id="IPR000742">
    <property type="entry name" value="EGF"/>
</dbReference>
<keyword evidence="5" id="KW-1133">Transmembrane helix</keyword>
<dbReference type="AlphaFoldDB" id="A0AAN8AX94"/>
<dbReference type="Pfam" id="PF08516">
    <property type="entry name" value="ADAM_CR"/>
    <property type="match status" value="1"/>
</dbReference>
<protein>
    <submittedName>
        <fullName evidence="8">Uncharacterized protein</fullName>
    </submittedName>
</protein>
<dbReference type="SUPFAM" id="SSF57552">
    <property type="entry name" value="Blood coagulation inhibitor (disintegrin)"/>
    <property type="match status" value="1"/>
</dbReference>
<sequence>MSLMTPSLCGNGFLEAGEQCDCGTVEECVNTCCNATTCRLREGAQCAEGECCQDCQVSPRSQECRSKKDECDLAENCDGKSSSCPEDVFAVNGLPCDAGLGYCINGQCPQRPLQCIKLYGASAVEARPFCYKHNTRGTYYSFCQRPANDKFIPCQAVDIFCGKLFCEGGSGSPNYGRMVRVGECKAAFFGDYTKDYGQVDTGTKCGDGKVCSQNECVELQTAYRNTNCSAKCQGHAVCNHRSECQCEAGWMPPHCTSKEAYGGLSTGATVAIALTVILVVLGAIAGVVGFICKKRQSPMLPTSHTQRKLPVMHSQQTPVQVARKPKGAPPPPPPAGNRPKPPGQNYSAARQALRPVPPPKV</sequence>
<feature type="compositionally biased region" description="Pro residues" evidence="4">
    <location>
        <begin position="327"/>
        <end position="342"/>
    </location>
</feature>
<feature type="domain" description="EGF-like" evidence="6">
    <location>
        <begin position="224"/>
        <end position="256"/>
    </location>
</feature>
<feature type="disulfide bond" evidence="2">
    <location>
        <begin position="64"/>
        <end position="84"/>
    </location>
</feature>
<dbReference type="InterPro" id="IPR001762">
    <property type="entry name" value="Disintegrin_dom"/>
</dbReference>